<dbReference type="Pfam" id="PF00004">
    <property type="entry name" value="AAA"/>
    <property type="match status" value="1"/>
</dbReference>
<dbReference type="CDD" id="cd00009">
    <property type="entry name" value="AAA"/>
    <property type="match status" value="1"/>
</dbReference>
<dbReference type="Gene3D" id="1.20.272.10">
    <property type="match status" value="1"/>
</dbReference>
<comment type="caution">
    <text evidence="10">The sequence shown here is derived from an EMBL/GenBank/DDBJ whole genome shotgun (WGS) entry which is preliminary data.</text>
</comment>
<dbReference type="AlphaFoldDB" id="A0AAD4CEN1"/>
<dbReference type="Gene3D" id="3.30.530.20">
    <property type="match status" value="1"/>
</dbReference>
<dbReference type="CDD" id="cd18140">
    <property type="entry name" value="HLD_clamp_RFC"/>
    <property type="match status" value="1"/>
</dbReference>
<dbReference type="FunFam" id="1.20.272.10:FF:000004">
    <property type="entry name" value="Replication factor C subunit 5"/>
    <property type="match status" value="1"/>
</dbReference>
<dbReference type="SMART" id="SM00382">
    <property type="entry name" value="AAA"/>
    <property type="match status" value="1"/>
</dbReference>
<dbReference type="SUPFAM" id="SSF52540">
    <property type="entry name" value="P-loop containing nucleoside triphosphate hydrolases"/>
    <property type="match status" value="1"/>
</dbReference>
<dbReference type="GO" id="GO:0031389">
    <property type="term" value="C:Rad17 RFC-like complex"/>
    <property type="evidence" value="ECO:0007669"/>
    <property type="project" value="TreeGrafter"/>
</dbReference>
<dbReference type="GO" id="GO:0003689">
    <property type="term" value="F:DNA clamp loader activity"/>
    <property type="evidence" value="ECO:0007669"/>
    <property type="project" value="TreeGrafter"/>
</dbReference>
<accession>A0AAD4CEN1</accession>
<keyword evidence="11" id="KW-1185">Reference proteome</keyword>
<evidence type="ECO:0000256" key="5">
    <source>
        <dbReference type="ARBA" id="ARBA00022840"/>
    </source>
</evidence>
<comment type="similarity">
    <text evidence="2">Belongs to the activator 1 small subunits family.</text>
</comment>
<comment type="subcellular location">
    <subcellularLocation>
        <location evidence="1">Nucleus</location>
    </subcellularLocation>
</comment>
<dbReference type="InterPro" id="IPR050238">
    <property type="entry name" value="DNA_Rep/Repair_Clamp_Loader"/>
</dbReference>
<proteinExistence type="inferred from homology"/>
<feature type="compositionally biased region" description="Acidic residues" evidence="8">
    <location>
        <begin position="1"/>
        <end position="10"/>
    </location>
</feature>
<dbReference type="FunFam" id="1.10.8.60:FF:000028">
    <property type="entry name" value="Replication factor C subunit 5"/>
    <property type="match status" value="1"/>
</dbReference>
<dbReference type="Proteomes" id="UP001194746">
    <property type="component" value="Unassembled WGS sequence"/>
</dbReference>
<dbReference type="PANTHER" id="PTHR11669:SF9">
    <property type="entry name" value="REPLICATION FACTOR C SUBUNIT 5"/>
    <property type="match status" value="1"/>
</dbReference>
<dbReference type="GO" id="GO:0005524">
    <property type="term" value="F:ATP binding"/>
    <property type="evidence" value="ECO:0007669"/>
    <property type="project" value="UniProtKB-KW"/>
</dbReference>
<dbReference type="NCBIfam" id="NF001679">
    <property type="entry name" value="PRK00440.1"/>
    <property type="match status" value="1"/>
</dbReference>
<keyword evidence="3" id="KW-0235">DNA replication</keyword>
<dbReference type="EMBL" id="VCAU01000108">
    <property type="protein sequence ID" value="KAF9884932.1"/>
    <property type="molecule type" value="Genomic_DNA"/>
</dbReference>
<dbReference type="GO" id="GO:0031390">
    <property type="term" value="C:Ctf18 RFC-like complex"/>
    <property type="evidence" value="ECO:0007669"/>
    <property type="project" value="TreeGrafter"/>
</dbReference>
<evidence type="ECO:0000256" key="1">
    <source>
        <dbReference type="ARBA" id="ARBA00004123"/>
    </source>
</evidence>
<dbReference type="GO" id="GO:0006281">
    <property type="term" value="P:DNA repair"/>
    <property type="evidence" value="ECO:0007669"/>
    <property type="project" value="TreeGrafter"/>
</dbReference>
<reference evidence="10" key="2">
    <citation type="submission" date="2020-02" db="EMBL/GenBank/DDBJ databases">
        <authorList>
            <person name="Gilchrist C.L.M."/>
            <person name="Chooi Y.-H."/>
        </authorList>
    </citation>
    <scope>NUCLEOTIDE SEQUENCE</scope>
    <source>
        <strain evidence="10">MST-FP2251</strain>
    </source>
</reference>
<dbReference type="InterPro" id="IPR047854">
    <property type="entry name" value="RFC_lid"/>
</dbReference>
<dbReference type="PANTHER" id="PTHR11669">
    <property type="entry name" value="REPLICATION FACTOR C / DNA POLYMERASE III GAMMA-TAU SUBUNIT"/>
    <property type="match status" value="1"/>
</dbReference>
<keyword evidence="6" id="KW-0539">Nucleus</keyword>
<evidence type="ECO:0000313" key="11">
    <source>
        <dbReference type="Proteomes" id="UP001194746"/>
    </source>
</evidence>
<gene>
    <name evidence="10" type="ORF">FE257_000923</name>
</gene>
<dbReference type="InterPro" id="IPR027417">
    <property type="entry name" value="P-loop_NTPase"/>
</dbReference>
<dbReference type="InterPro" id="IPR003959">
    <property type="entry name" value="ATPase_AAA_core"/>
</dbReference>
<evidence type="ECO:0000256" key="2">
    <source>
        <dbReference type="ARBA" id="ARBA00005378"/>
    </source>
</evidence>
<evidence type="ECO:0000313" key="10">
    <source>
        <dbReference type="EMBL" id="KAF9884932.1"/>
    </source>
</evidence>
<dbReference type="InterPro" id="IPR013748">
    <property type="entry name" value="Rep_factorC_C"/>
</dbReference>
<evidence type="ECO:0000259" key="9">
    <source>
        <dbReference type="SMART" id="SM00382"/>
    </source>
</evidence>
<dbReference type="GO" id="GO:0016887">
    <property type="term" value="F:ATP hydrolysis activity"/>
    <property type="evidence" value="ECO:0007669"/>
    <property type="project" value="InterPro"/>
</dbReference>
<name>A0AAD4CEN1_ASPNN</name>
<reference evidence="10" key="1">
    <citation type="journal article" date="2019" name="Beilstein J. Org. Chem.">
        <title>Nanangenines: drimane sesquiterpenoids as the dominant metabolite cohort of a novel Australian fungus, Aspergillus nanangensis.</title>
        <authorList>
            <person name="Lacey H.J."/>
            <person name="Gilchrist C.L.M."/>
            <person name="Crombie A."/>
            <person name="Kalaitzis J.A."/>
            <person name="Vuong D."/>
            <person name="Rutledge P.J."/>
            <person name="Turner P."/>
            <person name="Pitt J.I."/>
            <person name="Lacey E."/>
            <person name="Chooi Y.H."/>
            <person name="Piggott A.M."/>
        </authorList>
    </citation>
    <scope>NUCLEOTIDE SEQUENCE</scope>
    <source>
        <strain evidence="10">MST-FP2251</strain>
    </source>
</reference>
<dbReference type="Pfam" id="PF08542">
    <property type="entry name" value="Rep_fac_C"/>
    <property type="match status" value="1"/>
</dbReference>
<evidence type="ECO:0000256" key="7">
    <source>
        <dbReference type="ARBA" id="ARBA00070184"/>
    </source>
</evidence>
<dbReference type="InterPro" id="IPR023393">
    <property type="entry name" value="START-like_dom_sf"/>
</dbReference>
<dbReference type="InterPro" id="IPR003593">
    <property type="entry name" value="AAA+_ATPase"/>
</dbReference>
<dbReference type="GO" id="GO:0003677">
    <property type="term" value="F:DNA binding"/>
    <property type="evidence" value="ECO:0007669"/>
    <property type="project" value="InterPro"/>
</dbReference>
<feature type="domain" description="AAA+ ATPase" evidence="9">
    <location>
        <begin position="76"/>
        <end position="216"/>
    </location>
</feature>
<organism evidence="10 11">
    <name type="scientific">Aspergillus nanangensis</name>
    <dbReference type="NCBI Taxonomy" id="2582783"/>
    <lineage>
        <taxon>Eukaryota</taxon>
        <taxon>Fungi</taxon>
        <taxon>Dikarya</taxon>
        <taxon>Ascomycota</taxon>
        <taxon>Pezizomycotina</taxon>
        <taxon>Eurotiomycetes</taxon>
        <taxon>Eurotiomycetidae</taxon>
        <taxon>Eurotiales</taxon>
        <taxon>Aspergillaceae</taxon>
        <taxon>Aspergillus</taxon>
        <taxon>Aspergillus subgen. Circumdati</taxon>
    </lineage>
</organism>
<protein>
    <recommendedName>
        <fullName evidence="7">Replication factor C subunit 3</fullName>
    </recommendedName>
</protein>
<sequence>MSDFEDEMDVDAPSKGDIQFTSDNASKKAKRPAADLPVEAQDNLPWVEKYRPNTLDDVSGHQDILATINKFVEANRLPHLLLYGPPGTGKTSTILALARKIYGQKNMRQMVLELNASDDRGIDVVREQIKTFASTKQIFSMAPQSNTSGSALGAFKLIILDEADAMTSTAQMALRRIMEKYTANTRFCIIANYTHKLSPALLSRCTRFRFSPLKEQDIRALVDLVIEKEQIKIQPDAIDSLVTLSKGDMRRALNVLQACHASSIPLPMKNAPKDQTPPESEMITNETIYDCIAAPHPSDIQQIMTTLLATSDVTSCLNTLNTLKANKGLALADILEALGSQLQRLEVPAQTRITWLEGLAEIEWRLAGGGSEVMQTGKTDNFVSNETYVAGITAVQVWEYLVDVTKWELYYDNIGQITPPTSGPRLAQGDEFSFSTFGFPPLRAKCGESVAPTTSSPGRLGWHAWQEGDESIALDIYHTWIVEDMNWGVVRILTQESQIGKPAAQLAKTKPNPMLNGHQAWIEGLAHITKRSFL</sequence>
<dbReference type="FunFam" id="3.40.50.300:FF:000129">
    <property type="entry name" value="Replication factor C subunit 5"/>
    <property type="match status" value="1"/>
</dbReference>
<evidence type="ECO:0000256" key="4">
    <source>
        <dbReference type="ARBA" id="ARBA00022741"/>
    </source>
</evidence>
<evidence type="ECO:0000256" key="8">
    <source>
        <dbReference type="SAM" id="MobiDB-lite"/>
    </source>
</evidence>
<evidence type="ECO:0000256" key="6">
    <source>
        <dbReference type="ARBA" id="ARBA00023242"/>
    </source>
</evidence>
<dbReference type="GO" id="GO:0006271">
    <property type="term" value="P:DNA strand elongation involved in DNA replication"/>
    <property type="evidence" value="ECO:0007669"/>
    <property type="project" value="UniProtKB-ARBA"/>
</dbReference>
<feature type="region of interest" description="Disordered" evidence="8">
    <location>
        <begin position="1"/>
        <end position="35"/>
    </location>
</feature>
<dbReference type="SUPFAM" id="SSF48019">
    <property type="entry name" value="post-AAA+ oligomerization domain-like"/>
    <property type="match status" value="1"/>
</dbReference>
<dbReference type="GO" id="GO:0031391">
    <property type="term" value="C:Elg1 RFC-like complex"/>
    <property type="evidence" value="ECO:0007669"/>
    <property type="project" value="TreeGrafter"/>
</dbReference>
<dbReference type="Gene3D" id="1.10.8.60">
    <property type="match status" value="1"/>
</dbReference>
<dbReference type="InterPro" id="IPR008921">
    <property type="entry name" value="DNA_pol3_clamp-load_cplx_C"/>
</dbReference>
<dbReference type="GO" id="GO:0005663">
    <property type="term" value="C:DNA replication factor C complex"/>
    <property type="evidence" value="ECO:0007669"/>
    <property type="project" value="TreeGrafter"/>
</dbReference>
<evidence type="ECO:0000256" key="3">
    <source>
        <dbReference type="ARBA" id="ARBA00022705"/>
    </source>
</evidence>
<keyword evidence="5" id="KW-0067">ATP-binding</keyword>
<dbReference type="Gene3D" id="3.40.50.300">
    <property type="entry name" value="P-loop containing nucleotide triphosphate hydrolases"/>
    <property type="match status" value="1"/>
</dbReference>
<keyword evidence="4" id="KW-0547">Nucleotide-binding</keyword>